<evidence type="ECO:0000313" key="3">
    <source>
        <dbReference type="EMBL" id="KAF2659895.1"/>
    </source>
</evidence>
<dbReference type="OrthoDB" id="2580011at2759"/>
<evidence type="ECO:0000313" key="4">
    <source>
        <dbReference type="Proteomes" id="UP000799324"/>
    </source>
</evidence>
<keyword evidence="1" id="KW-0812">Transmembrane</keyword>
<reference evidence="3" key="1">
    <citation type="journal article" date="2020" name="Stud. Mycol.">
        <title>101 Dothideomycetes genomes: a test case for predicting lifestyles and emergence of pathogens.</title>
        <authorList>
            <person name="Haridas S."/>
            <person name="Albert R."/>
            <person name="Binder M."/>
            <person name="Bloem J."/>
            <person name="Labutti K."/>
            <person name="Salamov A."/>
            <person name="Andreopoulos B."/>
            <person name="Baker S."/>
            <person name="Barry K."/>
            <person name="Bills G."/>
            <person name="Bluhm B."/>
            <person name="Cannon C."/>
            <person name="Castanera R."/>
            <person name="Culley D."/>
            <person name="Daum C."/>
            <person name="Ezra D."/>
            <person name="Gonzalez J."/>
            <person name="Henrissat B."/>
            <person name="Kuo A."/>
            <person name="Liang C."/>
            <person name="Lipzen A."/>
            <person name="Lutzoni F."/>
            <person name="Magnuson J."/>
            <person name="Mondo S."/>
            <person name="Nolan M."/>
            <person name="Ohm R."/>
            <person name="Pangilinan J."/>
            <person name="Park H.-J."/>
            <person name="Ramirez L."/>
            <person name="Alfaro M."/>
            <person name="Sun H."/>
            <person name="Tritt A."/>
            <person name="Yoshinaga Y."/>
            <person name="Zwiers L.-H."/>
            <person name="Turgeon B."/>
            <person name="Goodwin S."/>
            <person name="Spatafora J."/>
            <person name="Crous P."/>
            <person name="Grigoriev I."/>
        </authorList>
    </citation>
    <scope>NUCLEOTIDE SEQUENCE</scope>
    <source>
        <strain evidence="3">CBS 122681</strain>
    </source>
</reference>
<accession>A0A6A6TIP4</accession>
<evidence type="ECO:0000259" key="2">
    <source>
        <dbReference type="Pfam" id="PF09990"/>
    </source>
</evidence>
<protein>
    <recommendedName>
        <fullName evidence="2">DUF2231 domain-containing protein</fullName>
    </recommendedName>
</protein>
<proteinExistence type="predicted"/>
<organism evidence="3 4">
    <name type="scientific">Lophiostoma macrostomum CBS 122681</name>
    <dbReference type="NCBI Taxonomy" id="1314788"/>
    <lineage>
        <taxon>Eukaryota</taxon>
        <taxon>Fungi</taxon>
        <taxon>Dikarya</taxon>
        <taxon>Ascomycota</taxon>
        <taxon>Pezizomycotina</taxon>
        <taxon>Dothideomycetes</taxon>
        <taxon>Pleosporomycetidae</taxon>
        <taxon>Pleosporales</taxon>
        <taxon>Lophiostomataceae</taxon>
        <taxon>Lophiostoma</taxon>
    </lineage>
</organism>
<feature type="transmembrane region" description="Helical" evidence="1">
    <location>
        <begin position="99"/>
        <end position="117"/>
    </location>
</feature>
<dbReference type="EMBL" id="MU004303">
    <property type="protein sequence ID" value="KAF2659895.1"/>
    <property type="molecule type" value="Genomic_DNA"/>
</dbReference>
<gene>
    <name evidence="3" type="ORF">K491DRAFT_621988</name>
</gene>
<feature type="transmembrane region" description="Helical" evidence="1">
    <location>
        <begin position="58"/>
        <end position="79"/>
    </location>
</feature>
<dbReference type="AlphaFoldDB" id="A0A6A6TIP4"/>
<dbReference type="Pfam" id="PF09990">
    <property type="entry name" value="DUF2231"/>
    <property type="match status" value="1"/>
</dbReference>
<evidence type="ECO:0000256" key="1">
    <source>
        <dbReference type="SAM" id="Phobius"/>
    </source>
</evidence>
<dbReference type="InterPro" id="IPR019251">
    <property type="entry name" value="DUF2231_TM"/>
</dbReference>
<keyword evidence="1" id="KW-1133">Transmembrane helix</keyword>
<feature type="transmembrane region" description="Helical" evidence="1">
    <location>
        <begin position="129"/>
        <end position="149"/>
    </location>
</feature>
<keyword evidence="1" id="KW-0472">Membrane</keyword>
<sequence length="172" mass="18156">MGHPTHPATVHFPIAFMFLTGGLDAAYFAAVHPSTANLVGSALKTLDVQIPPSMFPILSYYTTLLTLLFSVPAVISGAAQLMPVIKRDGLSSKKAQTGVLHALVNDVTVFATAYNWWTRRNAPGFKPDSTNILVSSVLALPATLFAAYLGGSLVYKYGMGVGGGSGRAKKTQ</sequence>
<dbReference type="Proteomes" id="UP000799324">
    <property type="component" value="Unassembled WGS sequence"/>
</dbReference>
<feature type="domain" description="DUF2231" evidence="2">
    <location>
        <begin position="2"/>
        <end position="161"/>
    </location>
</feature>
<keyword evidence="4" id="KW-1185">Reference proteome</keyword>
<name>A0A6A6TIP4_9PLEO</name>
<feature type="transmembrane region" description="Helical" evidence="1">
    <location>
        <begin position="12"/>
        <end position="30"/>
    </location>
</feature>